<feature type="domain" description="Amidohydrolase-related" evidence="2">
    <location>
        <begin position="8"/>
        <end position="293"/>
    </location>
</feature>
<protein>
    <submittedName>
        <fullName evidence="3">Amidohydrolase family protein</fullName>
    </submittedName>
</protein>
<name>A0ABS3VV86_MICEH</name>
<dbReference type="PANTHER" id="PTHR43569">
    <property type="entry name" value="AMIDOHYDROLASE"/>
    <property type="match status" value="1"/>
</dbReference>
<organism evidence="3 4">
    <name type="scientific">Micromonospora echinofusca</name>
    <dbReference type="NCBI Taxonomy" id="47858"/>
    <lineage>
        <taxon>Bacteria</taxon>
        <taxon>Bacillati</taxon>
        <taxon>Actinomycetota</taxon>
        <taxon>Actinomycetes</taxon>
        <taxon>Micromonosporales</taxon>
        <taxon>Micromonosporaceae</taxon>
        <taxon>Micromonospora</taxon>
    </lineage>
</organism>
<gene>
    <name evidence="3" type="ORF">GSF22_20785</name>
</gene>
<accession>A0ABS3VV86</accession>
<evidence type="ECO:0000256" key="1">
    <source>
        <dbReference type="ARBA" id="ARBA00038310"/>
    </source>
</evidence>
<reference evidence="3 4" key="1">
    <citation type="submission" date="2019-12" db="EMBL/GenBank/DDBJ databases">
        <title>Whole genome sequencing of endophytic Actinobacterium Micromonospora sp. MPMI6T.</title>
        <authorList>
            <person name="Evv R."/>
            <person name="Podile A.R."/>
        </authorList>
    </citation>
    <scope>NUCLEOTIDE SEQUENCE [LARGE SCALE GENOMIC DNA]</scope>
    <source>
        <strain evidence="3 4">MPMI6</strain>
    </source>
</reference>
<dbReference type="SUPFAM" id="SSF51556">
    <property type="entry name" value="Metallo-dependent hydrolases"/>
    <property type="match status" value="1"/>
</dbReference>
<dbReference type="InterPro" id="IPR052350">
    <property type="entry name" value="Metallo-dep_Lactonases"/>
</dbReference>
<dbReference type="InterPro" id="IPR032466">
    <property type="entry name" value="Metal_Hydrolase"/>
</dbReference>
<dbReference type="Proteomes" id="UP000823521">
    <property type="component" value="Unassembled WGS sequence"/>
</dbReference>
<evidence type="ECO:0000259" key="2">
    <source>
        <dbReference type="Pfam" id="PF04909"/>
    </source>
</evidence>
<sequence length="293" mass="32481">MTDAVPFIDTHVHFWDLAHPELTYGWLQPGVAHPILGDIEGIKSPRFDATHLWAEARFAGVEAFVHVQAAVGTPDPVVETRWLTEMAARYGHPAAIVAHADLAGADVEQVLDRHGESALLRGVRDFAVEPALAADADQRLDPGLRALTRRGLLLDLDCEWPHMPAAAQLARRHPDLVVVLEHLGYPRRRDPEYFRGWRRGIDALAAVPNVHCKISGVGMGDPRWSSESIAPWIGYCIEVFGPQRCVFGTNWPVDRLFSSYDAIVTAYRDAVAGLSDAEQRQVLHDNAVALYRL</sequence>
<dbReference type="RefSeq" id="WP_208815415.1">
    <property type="nucleotide sequence ID" value="NZ_WVUH01000195.1"/>
</dbReference>
<proteinExistence type="inferred from homology"/>
<dbReference type="Gene3D" id="3.20.20.140">
    <property type="entry name" value="Metal-dependent hydrolases"/>
    <property type="match status" value="1"/>
</dbReference>
<evidence type="ECO:0000313" key="4">
    <source>
        <dbReference type="Proteomes" id="UP000823521"/>
    </source>
</evidence>
<dbReference type="EMBL" id="WVUH01000195">
    <property type="protein sequence ID" value="MBO4208426.1"/>
    <property type="molecule type" value="Genomic_DNA"/>
</dbReference>
<evidence type="ECO:0000313" key="3">
    <source>
        <dbReference type="EMBL" id="MBO4208426.1"/>
    </source>
</evidence>
<dbReference type="PANTHER" id="PTHR43569:SF1">
    <property type="entry name" value="BLL3371 PROTEIN"/>
    <property type="match status" value="1"/>
</dbReference>
<dbReference type="InterPro" id="IPR006680">
    <property type="entry name" value="Amidohydro-rel"/>
</dbReference>
<dbReference type="Pfam" id="PF04909">
    <property type="entry name" value="Amidohydro_2"/>
    <property type="match status" value="1"/>
</dbReference>
<comment type="similarity">
    <text evidence="1">Belongs to the metallo-dependent hydrolases superfamily.</text>
</comment>
<keyword evidence="4" id="KW-1185">Reference proteome</keyword>
<comment type="caution">
    <text evidence="3">The sequence shown here is derived from an EMBL/GenBank/DDBJ whole genome shotgun (WGS) entry which is preliminary data.</text>
</comment>